<evidence type="ECO:0000313" key="12">
    <source>
        <dbReference type="EMBL" id="TFY62997.1"/>
    </source>
</evidence>
<keyword evidence="3" id="KW-0067">ATP-binding</keyword>
<evidence type="ECO:0000256" key="4">
    <source>
        <dbReference type="ARBA" id="ARBA00023125"/>
    </source>
</evidence>
<gene>
    <name evidence="12" type="ORF">EVJ58_g3507</name>
</gene>
<feature type="region of interest" description="Disordered" evidence="9">
    <location>
        <begin position="454"/>
        <end position="488"/>
    </location>
</feature>
<evidence type="ECO:0000256" key="2">
    <source>
        <dbReference type="ARBA" id="ARBA00022741"/>
    </source>
</evidence>
<dbReference type="InterPro" id="IPR014001">
    <property type="entry name" value="Helicase_ATP-bd"/>
</dbReference>
<evidence type="ECO:0000256" key="1">
    <source>
        <dbReference type="ARBA" id="ARBA00005446"/>
    </source>
</evidence>
<dbReference type="GO" id="GO:0005737">
    <property type="term" value="C:cytoplasm"/>
    <property type="evidence" value="ECO:0007669"/>
    <property type="project" value="TreeGrafter"/>
</dbReference>
<evidence type="ECO:0000259" key="11">
    <source>
        <dbReference type="PROSITE" id="PS51194"/>
    </source>
</evidence>
<dbReference type="AlphaFoldDB" id="A0A4Y9YMY6"/>
<evidence type="ECO:0000313" key="13">
    <source>
        <dbReference type="Proteomes" id="UP000298390"/>
    </source>
</evidence>
<keyword evidence="6" id="KW-0539">Nucleus</keyword>
<dbReference type="Proteomes" id="UP000298390">
    <property type="component" value="Unassembled WGS sequence"/>
</dbReference>
<keyword evidence="4" id="KW-0238">DNA-binding</keyword>
<keyword evidence="5" id="KW-0413">Isomerase</keyword>
<dbReference type="EMBL" id="SEKV01000145">
    <property type="protein sequence ID" value="TFY62997.1"/>
    <property type="molecule type" value="Genomic_DNA"/>
</dbReference>
<dbReference type="InterPro" id="IPR011545">
    <property type="entry name" value="DEAD/DEAH_box_helicase_dom"/>
</dbReference>
<evidence type="ECO:0000259" key="10">
    <source>
        <dbReference type="PROSITE" id="PS51192"/>
    </source>
</evidence>
<comment type="similarity">
    <text evidence="1">Belongs to the helicase family. RecQ subfamily.</text>
</comment>
<dbReference type="SUPFAM" id="SSF52540">
    <property type="entry name" value="P-loop containing nucleoside triphosphate hydrolases"/>
    <property type="match status" value="1"/>
</dbReference>
<dbReference type="InterPro" id="IPR027417">
    <property type="entry name" value="P-loop_NTPase"/>
</dbReference>
<feature type="domain" description="Helicase C-terminal" evidence="11">
    <location>
        <begin position="253"/>
        <end position="432"/>
    </location>
</feature>
<dbReference type="PROSITE" id="PS51194">
    <property type="entry name" value="HELICASE_CTER"/>
    <property type="match status" value="1"/>
</dbReference>
<dbReference type="STRING" id="34475.A0A4Y9YMY6"/>
<evidence type="ECO:0000256" key="7">
    <source>
        <dbReference type="ARBA" id="ARBA00034617"/>
    </source>
</evidence>
<dbReference type="InterPro" id="IPR001650">
    <property type="entry name" value="Helicase_C-like"/>
</dbReference>
<evidence type="ECO:0000256" key="6">
    <source>
        <dbReference type="ARBA" id="ARBA00023242"/>
    </source>
</evidence>
<dbReference type="PROSITE" id="PS51192">
    <property type="entry name" value="HELICASE_ATP_BIND_1"/>
    <property type="match status" value="1"/>
</dbReference>
<dbReference type="Pfam" id="PF00271">
    <property type="entry name" value="Helicase_C"/>
    <property type="match status" value="1"/>
</dbReference>
<evidence type="ECO:0000256" key="8">
    <source>
        <dbReference type="ARBA" id="ARBA00034808"/>
    </source>
</evidence>
<comment type="caution">
    <text evidence="12">The sequence shown here is derived from an EMBL/GenBank/DDBJ whole genome shotgun (WGS) entry which is preliminary data.</text>
</comment>
<dbReference type="GO" id="GO:0005694">
    <property type="term" value="C:chromosome"/>
    <property type="evidence" value="ECO:0007669"/>
    <property type="project" value="TreeGrafter"/>
</dbReference>
<dbReference type="GO" id="GO:0043138">
    <property type="term" value="F:3'-5' DNA helicase activity"/>
    <property type="evidence" value="ECO:0007669"/>
    <property type="project" value="UniProtKB-EC"/>
</dbReference>
<feature type="region of interest" description="Disordered" evidence="9">
    <location>
        <begin position="548"/>
        <end position="576"/>
    </location>
</feature>
<name>A0A4Y9YMY6_9APHY</name>
<keyword evidence="2" id="KW-0547">Nucleotide-binding</keyword>
<comment type="catalytic activity">
    <reaction evidence="7">
        <text>Couples ATP hydrolysis with the unwinding of duplex DNA by translocating in the 3'-5' direction.</text>
        <dbReference type="EC" id="5.6.2.4"/>
    </reaction>
</comment>
<dbReference type="Pfam" id="PF00270">
    <property type="entry name" value="DEAD"/>
    <property type="match status" value="1"/>
</dbReference>
<dbReference type="PANTHER" id="PTHR13710">
    <property type="entry name" value="DNA HELICASE RECQ FAMILY MEMBER"/>
    <property type="match status" value="1"/>
</dbReference>
<reference evidence="12 13" key="1">
    <citation type="submission" date="2019-01" db="EMBL/GenBank/DDBJ databases">
        <title>Genome sequencing of the rare red list fungi Fomitopsis rosea.</title>
        <authorList>
            <person name="Buettner E."/>
            <person name="Kellner H."/>
        </authorList>
    </citation>
    <scope>NUCLEOTIDE SEQUENCE [LARGE SCALE GENOMIC DNA]</scope>
    <source>
        <strain evidence="12 13">DSM 105464</strain>
    </source>
</reference>
<dbReference type="EC" id="5.6.2.4" evidence="8"/>
<evidence type="ECO:0000256" key="5">
    <source>
        <dbReference type="ARBA" id="ARBA00023235"/>
    </source>
</evidence>
<dbReference type="PANTHER" id="PTHR13710:SF153">
    <property type="entry name" value="RECQ-LIKE DNA HELICASE BLM"/>
    <property type="match status" value="1"/>
</dbReference>
<dbReference type="GO" id="GO:0005524">
    <property type="term" value="F:ATP binding"/>
    <property type="evidence" value="ECO:0007669"/>
    <property type="project" value="UniProtKB-KW"/>
</dbReference>
<dbReference type="Gene3D" id="3.40.50.300">
    <property type="entry name" value="P-loop containing nucleotide triphosphate hydrolases"/>
    <property type="match status" value="2"/>
</dbReference>
<accession>A0A4Y9YMY6</accession>
<dbReference type="CDD" id="cd18785">
    <property type="entry name" value="SF2_C"/>
    <property type="match status" value="1"/>
</dbReference>
<dbReference type="GO" id="GO:0003677">
    <property type="term" value="F:DNA binding"/>
    <property type="evidence" value="ECO:0007669"/>
    <property type="project" value="UniProtKB-KW"/>
</dbReference>
<dbReference type="GO" id="GO:0005634">
    <property type="term" value="C:nucleus"/>
    <property type="evidence" value="ECO:0007669"/>
    <property type="project" value="TreeGrafter"/>
</dbReference>
<dbReference type="GO" id="GO:0000724">
    <property type="term" value="P:double-strand break repair via homologous recombination"/>
    <property type="evidence" value="ECO:0007669"/>
    <property type="project" value="TreeGrafter"/>
</dbReference>
<dbReference type="SMART" id="SM00487">
    <property type="entry name" value="DEXDc"/>
    <property type="match status" value="1"/>
</dbReference>
<organism evidence="12 13">
    <name type="scientific">Rhodofomes roseus</name>
    <dbReference type="NCBI Taxonomy" id="34475"/>
    <lineage>
        <taxon>Eukaryota</taxon>
        <taxon>Fungi</taxon>
        <taxon>Dikarya</taxon>
        <taxon>Basidiomycota</taxon>
        <taxon>Agaricomycotina</taxon>
        <taxon>Agaricomycetes</taxon>
        <taxon>Polyporales</taxon>
        <taxon>Rhodofomes</taxon>
    </lineage>
</organism>
<feature type="domain" description="Helicase ATP-binding" evidence="10">
    <location>
        <begin position="47"/>
        <end position="224"/>
    </location>
</feature>
<sequence length="634" mass="69609">MNTVSSPSMSELPDDYNWTSAEGLLRLGSLLRPLLPFEPRAFQLYESACILNGIDVVCITATGDGKTALIYIPAMVREDSITVVVEPTNYLESDVAAKLVEKGVSSVVINRDTLGDASRDGRDLWNEVKACRYRVITLAPETLGSEAFRRVVNDPEFRRRWRVFVMDEAHLCDLWGADFRKAFSDVWTIRSRAPEHVAFMALSASVEPGRQTAQVLRCLGFRRGRYHMDRRDCERININIIFRDVQYAYSGYDFRDLDWLVPENMTKAGDVPKRLVFCETIELGHRVTLYLRSLLPAHLKRVSHIVIRHIHSMNCPDCKKDGFAALMETGDERRTSLFVATAVLDQGVNIPRLKAVVVFPRGKTAAAVIQEIGRAVREGDEQGEAIIYVPKGDLQAALEYANSDVDLRLLETHAYLRASASDPSQPAVDESMFDIVFDRTPAAAANASKALRSLPTASVPQKSAAKPGSTKKGTVPKQPAKPTARTAPSASDRQCLSLCLMVAAHARGFCVTRQINIIYGNPGTTHDCGRCSSCMEYPVPLARSLSDSVAAPQSQTSKAKVTATTGSTDENQQATVKDTEVDAVRAADDKELSNASAPLNIAPESVCVPATTPVTWERVLRAPPGIHSGRSDCD</sequence>
<dbReference type="GO" id="GO:0009378">
    <property type="term" value="F:four-way junction helicase activity"/>
    <property type="evidence" value="ECO:0007669"/>
    <property type="project" value="TreeGrafter"/>
</dbReference>
<evidence type="ECO:0000256" key="9">
    <source>
        <dbReference type="SAM" id="MobiDB-lite"/>
    </source>
</evidence>
<evidence type="ECO:0000256" key="3">
    <source>
        <dbReference type="ARBA" id="ARBA00022840"/>
    </source>
</evidence>
<protein>
    <recommendedName>
        <fullName evidence="8">DNA 3'-5' helicase</fullName>
        <ecNumber evidence="8">5.6.2.4</ecNumber>
    </recommendedName>
</protein>
<proteinExistence type="inferred from homology"/>